<dbReference type="InterPro" id="IPR045518">
    <property type="entry name" value="2EXR"/>
</dbReference>
<dbReference type="PANTHER" id="PTHR35910">
    <property type="entry name" value="2EXR DOMAIN-CONTAINING PROTEIN"/>
    <property type="match status" value="1"/>
</dbReference>
<name>A0A1L7WJK7_9HELO</name>
<feature type="domain" description="2EXR" evidence="1">
    <location>
        <begin position="21"/>
        <end position="110"/>
    </location>
</feature>
<sequence length="305" mass="35186">MTPAPSNHDDPTSTSSHGLMFTLFNRLPIELRLKIWEAALPDPRVVNIREKRLRKTRPGRDMVAVTSDTKAPSVLFACRESYSIASKFYIPSFAFSDSIPETYFDFQRDTSYLRFDTFALFPWDDRYSQTMDELECLYDSANLKRVQNLAVLLDPDPDQITNTARPGRLANILVLFGNVKNLTLILGHFDQEGDDQGDILFMEPIDVAKTYYNYENISWESSQHRDVLDAPLNTNFVSTAELGRSLGDWKRLLEEDNDQDEDLGSLPTPQIEYKSAVTGRLKRNLDYLRNRRQQSIIERKEVTER</sequence>
<dbReference type="PANTHER" id="PTHR35910:SF6">
    <property type="entry name" value="2EXR DOMAIN-CONTAINING PROTEIN"/>
    <property type="match status" value="1"/>
</dbReference>
<reference evidence="2 3" key="1">
    <citation type="submission" date="2016-03" db="EMBL/GenBank/DDBJ databases">
        <authorList>
            <person name="Ploux O."/>
        </authorList>
    </citation>
    <scope>NUCLEOTIDE SEQUENCE [LARGE SCALE GENOMIC DNA]</scope>
    <source>
        <strain evidence="2 3">UAMH 11012</strain>
    </source>
</reference>
<dbReference type="Proteomes" id="UP000184330">
    <property type="component" value="Unassembled WGS sequence"/>
</dbReference>
<evidence type="ECO:0000313" key="3">
    <source>
        <dbReference type="Proteomes" id="UP000184330"/>
    </source>
</evidence>
<protein>
    <recommendedName>
        <fullName evidence="1">2EXR domain-containing protein</fullName>
    </recommendedName>
</protein>
<organism evidence="2 3">
    <name type="scientific">Phialocephala subalpina</name>
    <dbReference type="NCBI Taxonomy" id="576137"/>
    <lineage>
        <taxon>Eukaryota</taxon>
        <taxon>Fungi</taxon>
        <taxon>Dikarya</taxon>
        <taxon>Ascomycota</taxon>
        <taxon>Pezizomycotina</taxon>
        <taxon>Leotiomycetes</taxon>
        <taxon>Helotiales</taxon>
        <taxon>Mollisiaceae</taxon>
        <taxon>Phialocephala</taxon>
        <taxon>Phialocephala fortinii species complex</taxon>
    </lineage>
</organism>
<keyword evidence="3" id="KW-1185">Reference proteome</keyword>
<gene>
    <name evidence="2" type="ORF">PAC_02818</name>
</gene>
<proteinExistence type="predicted"/>
<dbReference type="AlphaFoldDB" id="A0A1L7WJK7"/>
<evidence type="ECO:0000313" key="2">
    <source>
        <dbReference type="EMBL" id="CZR52940.1"/>
    </source>
</evidence>
<dbReference type="EMBL" id="FJOG01000003">
    <property type="protein sequence ID" value="CZR52940.1"/>
    <property type="molecule type" value="Genomic_DNA"/>
</dbReference>
<dbReference type="Pfam" id="PF20150">
    <property type="entry name" value="2EXR"/>
    <property type="match status" value="1"/>
</dbReference>
<dbReference type="OrthoDB" id="3557569at2759"/>
<accession>A0A1L7WJK7</accession>
<evidence type="ECO:0000259" key="1">
    <source>
        <dbReference type="Pfam" id="PF20150"/>
    </source>
</evidence>